<proteinExistence type="predicted"/>
<reference evidence="2" key="1">
    <citation type="journal article" date="2023" name="G3 (Bethesda)">
        <title>Whole genome assemblies of Zophobas morio and Tenebrio molitor.</title>
        <authorList>
            <person name="Kaur S."/>
            <person name="Stinson S.A."/>
            <person name="diCenzo G.C."/>
        </authorList>
    </citation>
    <scope>NUCLEOTIDE SEQUENCE</scope>
    <source>
        <strain evidence="2">QUZm001</strain>
    </source>
</reference>
<name>A0AA38INC0_9CUCU</name>
<sequence>MLRTWISIIGGDLLQMSLEDIYNKKRICKCHFTDNYFNPGCKGLLRTAVPTLYVPMCMKDTEKRTFDDAFVEESSFSVCTPSAKKIATDVTVDIVDPNLENAAVDMSPVPTTPTKNQELQGLLKSVGVNKAIHLTPKASTLYQAATSLKRKVQYLHKKCRGFKSRLAAATKLSESEAFQRVASNMSVAAKLFTNLQMRETHKKSRGRRFSLEEKILSLTMYKQSPKAYRLLQKLFTLPARKTLTSLLQKVVLNTGLNMGLFKNLKTKVERIPLNQRYCSLIFDEMSIMPSLQYDEHQDRIIGFQDK</sequence>
<dbReference type="InterPro" id="IPR048365">
    <property type="entry name" value="TNP-like_RNaseH_N"/>
</dbReference>
<accession>A0AA38INC0</accession>
<dbReference type="Pfam" id="PF21787">
    <property type="entry name" value="TNP-like_RNaseH_N"/>
    <property type="match status" value="1"/>
</dbReference>
<protein>
    <recommendedName>
        <fullName evidence="1">Transposable element P transposase-like RNase H domain-containing protein</fullName>
    </recommendedName>
</protein>
<gene>
    <name evidence="2" type="ORF">Zmor_010400</name>
</gene>
<dbReference type="Proteomes" id="UP001168821">
    <property type="component" value="Unassembled WGS sequence"/>
</dbReference>
<dbReference type="AlphaFoldDB" id="A0AA38INC0"/>
<keyword evidence="3" id="KW-1185">Reference proteome</keyword>
<evidence type="ECO:0000313" key="2">
    <source>
        <dbReference type="EMBL" id="KAJ3658675.1"/>
    </source>
</evidence>
<organism evidence="2 3">
    <name type="scientific">Zophobas morio</name>
    <dbReference type="NCBI Taxonomy" id="2755281"/>
    <lineage>
        <taxon>Eukaryota</taxon>
        <taxon>Metazoa</taxon>
        <taxon>Ecdysozoa</taxon>
        <taxon>Arthropoda</taxon>
        <taxon>Hexapoda</taxon>
        <taxon>Insecta</taxon>
        <taxon>Pterygota</taxon>
        <taxon>Neoptera</taxon>
        <taxon>Endopterygota</taxon>
        <taxon>Coleoptera</taxon>
        <taxon>Polyphaga</taxon>
        <taxon>Cucujiformia</taxon>
        <taxon>Tenebrionidae</taxon>
        <taxon>Zophobas</taxon>
    </lineage>
</organism>
<comment type="caution">
    <text evidence="2">The sequence shown here is derived from an EMBL/GenBank/DDBJ whole genome shotgun (WGS) entry which is preliminary data.</text>
</comment>
<dbReference type="EMBL" id="JALNTZ010000003">
    <property type="protein sequence ID" value="KAJ3658675.1"/>
    <property type="molecule type" value="Genomic_DNA"/>
</dbReference>
<evidence type="ECO:0000313" key="3">
    <source>
        <dbReference type="Proteomes" id="UP001168821"/>
    </source>
</evidence>
<evidence type="ECO:0000259" key="1">
    <source>
        <dbReference type="Pfam" id="PF21787"/>
    </source>
</evidence>
<feature type="domain" description="Transposable element P transposase-like RNase H" evidence="1">
    <location>
        <begin position="253"/>
        <end position="305"/>
    </location>
</feature>